<organism evidence="3 4">
    <name type="scientific">Chthoniobacter flavus Ellin428</name>
    <dbReference type="NCBI Taxonomy" id="497964"/>
    <lineage>
        <taxon>Bacteria</taxon>
        <taxon>Pseudomonadati</taxon>
        <taxon>Verrucomicrobiota</taxon>
        <taxon>Spartobacteria</taxon>
        <taxon>Chthoniobacterales</taxon>
        <taxon>Chthoniobacteraceae</taxon>
        <taxon>Chthoniobacter</taxon>
    </lineage>
</organism>
<evidence type="ECO:0000256" key="1">
    <source>
        <dbReference type="PROSITE-ProRule" id="PRU00339"/>
    </source>
</evidence>
<dbReference type="Proteomes" id="UP000005824">
    <property type="component" value="Unassembled WGS sequence"/>
</dbReference>
<sequence>MGFFDKLFRKKEAELPPSLSPSPSPSSPPAPARTPSAGSATVKAWDSYGRLVEVPREEWRKILPGNFKKAWDNPDLLAGLIVASLRDGFAPETLEGARQLQRIDPQPKRGAELLGVTLLQLKQFDEAEKVLKDALQQHGEDGSLLTNLAKAYSGRGEQDRAERALWRALEVDPNQDNGLLWYAAMHRERGGKPAELDALHRAAAQAGSWRPQLWLAREALQSKETAKALTLYQEALGRMKPVPSDALVQISSDLGTHGLLKELTEICAPLFDAKEHGLPVGNNLIKAYVDLKETPNARRIVEQLYAQQRPDWREQLVFWEAEIDKQEKGYGPVEDGRKFELQLLALDGPIWAHSNPSFAKILTAKAADAIKVAFLCGSVEVPPTGHDDKAVAQPTDPLGRFTRGLPMFLAERVHIKTTAGTTVLVPWLKSGGFVLTGTPYTLDVLASLDRKPDYAVFLHVLAKEEPWQAKLSIVRTIDEKVVAEWVQVVDPKDAASAINTILKRTLRELQAMAQVTLQSSTESLFAPTIARLPAYIACLEQALAIFCSAHAPDTKPFLYAERSIIDGLLDLCLRETDNVTMRLLLLSTVEREARARPDIAGEYRERLERLQREYPPRAPAQGLAEAVLTRIYAEEK</sequence>
<reference evidence="3 4" key="1">
    <citation type="journal article" date="2011" name="J. Bacteriol.">
        <title>Genome sequence of Chthoniobacter flavus Ellin428, an aerobic heterotrophic soil bacterium.</title>
        <authorList>
            <person name="Kant R."/>
            <person name="van Passel M.W."/>
            <person name="Palva A."/>
            <person name="Lucas S."/>
            <person name="Lapidus A."/>
            <person name="Glavina Del Rio T."/>
            <person name="Dalin E."/>
            <person name="Tice H."/>
            <person name="Bruce D."/>
            <person name="Goodwin L."/>
            <person name="Pitluck S."/>
            <person name="Larimer F.W."/>
            <person name="Land M.L."/>
            <person name="Hauser L."/>
            <person name="Sangwan P."/>
            <person name="de Vos W.M."/>
            <person name="Janssen P.H."/>
            <person name="Smidt H."/>
        </authorList>
    </citation>
    <scope>NUCLEOTIDE SEQUENCE [LARGE SCALE GENOMIC DNA]</scope>
    <source>
        <strain evidence="3 4">Ellin428</strain>
    </source>
</reference>
<evidence type="ECO:0000256" key="2">
    <source>
        <dbReference type="SAM" id="MobiDB-lite"/>
    </source>
</evidence>
<feature type="region of interest" description="Disordered" evidence="2">
    <location>
        <begin position="13"/>
        <end position="41"/>
    </location>
</feature>
<dbReference type="STRING" id="497964.CfE428DRAFT_6464"/>
<dbReference type="InterPro" id="IPR011990">
    <property type="entry name" value="TPR-like_helical_dom_sf"/>
</dbReference>
<name>B4DC23_9BACT</name>
<dbReference type="Gene3D" id="1.25.40.10">
    <property type="entry name" value="Tetratricopeptide repeat domain"/>
    <property type="match status" value="1"/>
</dbReference>
<keyword evidence="4" id="KW-1185">Reference proteome</keyword>
<dbReference type="RefSeq" id="WP_006983781.1">
    <property type="nucleotide sequence ID" value="NZ_ABVL01000043.1"/>
</dbReference>
<gene>
    <name evidence="3" type="ORF">CfE428DRAFT_6464</name>
</gene>
<proteinExistence type="predicted"/>
<dbReference type="Pfam" id="PF14559">
    <property type="entry name" value="TPR_19"/>
    <property type="match status" value="1"/>
</dbReference>
<dbReference type="eggNOG" id="COG0457">
    <property type="taxonomic scope" value="Bacteria"/>
</dbReference>
<dbReference type="SMART" id="SM00028">
    <property type="entry name" value="TPR"/>
    <property type="match status" value="2"/>
</dbReference>
<dbReference type="EMBL" id="ABVL01000043">
    <property type="protein sequence ID" value="EDY15997.1"/>
    <property type="molecule type" value="Genomic_DNA"/>
</dbReference>
<evidence type="ECO:0000313" key="4">
    <source>
        <dbReference type="Proteomes" id="UP000005824"/>
    </source>
</evidence>
<accession>B4DC23</accession>
<dbReference type="PROSITE" id="PS50005">
    <property type="entry name" value="TPR"/>
    <property type="match status" value="1"/>
</dbReference>
<dbReference type="InterPro" id="IPR019734">
    <property type="entry name" value="TPR_rpt"/>
</dbReference>
<dbReference type="SUPFAM" id="SSF48452">
    <property type="entry name" value="TPR-like"/>
    <property type="match status" value="1"/>
</dbReference>
<protein>
    <submittedName>
        <fullName evidence="3">TPR repeat-containing protein</fullName>
    </submittedName>
</protein>
<feature type="repeat" description="TPR" evidence="1">
    <location>
        <begin position="142"/>
        <end position="175"/>
    </location>
</feature>
<dbReference type="InParanoid" id="B4DC23"/>
<keyword evidence="1" id="KW-0802">TPR repeat</keyword>
<feature type="compositionally biased region" description="Pro residues" evidence="2">
    <location>
        <begin position="18"/>
        <end position="32"/>
    </location>
</feature>
<comment type="caution">
    <text evidence="3">The sequence shown here is derived from an EMBL/GenBank/DDBJ whole genome shotgun (WGS) entry which is preliminary data.</text>
</comment>
<evidence type="ECO:0000313" key="3">
    <source>
        <dbReference type="EMBL" id="EDY15997.1"/>
    </source>
</evidence>
<dbReference type="AlphaFoldDB" id="B4DC23"/>